<feature type="coiled-coil region" evidence="1">
    <location>
        <begin position="323"/>
        <end position="350"/>
    </location>
</feature>
<organism evidence="4 5">
    <name type="scientific">Stanieria cyanosphaera (strain ATCC 29371 / PCC 7437)</name>
    <dbReference type="NCBI Taxonomy" id="111780"/>
    <lineage>
        <taxon>Bacteria</taxon>
        <taxon>Bacillati</taxon>
        <taxon>Cyanobacteriota</taxon>
        <taxon>Cyanophyceae</taxon>
        <taxon>Pleurocapsales</taxon>
        <taxon>Dermocarpellaceae</taxon>
        <taxon>Stanieria</taxon>
    </lineage>
</organism>
<evidence type="ECO:0000259" key="2">
    <source>
        <dbReference type="Pfam" id="PF00534"/>
    </source>
</evidence>
<dbReference type="Pfam" id="PF13439">
    <property type="entry name" value="Glyco_transf_4"/>
    <property type="match status" value="1"/>
</dbReference>
<reference evidence="5" key="1">
    <citation type="journal article" date="2013" name="Proc. Natl. Acad. Sci. U.S.A.">
        <title>Improving the coverage of the cyanobacterial phylum using diversity-driven genome sequencing.</title>
        <authorList>
            <person name="Shih P.M."/>
            <person name="Wu D."/>
            <person name="Latifi A."/>
            <person name="Axen S.D."/>
            <person name="Fewer D.P."/>
            <person name="Talla E."/>
            <person name="Calteau A."/>
            <person name="Cai F."/>
            <person name="Tandeau de Marsac N."/>
            <person name="Rippka R."/>
            <person name="Herdman M."/>
            <person name="Sivonen K."/>
            <person name="Coursin T."/>
            <person name="Laurent T."/>
            <person name="Goodwin L."/>
            <person name="Nolan M."/>
            <person name="Davenport K.W."/>
            <person name="Han C.S."/>
            <person name="Rubin E.M."/>
            <person name="Eisen J.A."/>
            <person name="Woyke T."/>
            <person name="Gugger M."/>
            <person name="Kerfeld C.A."/>
        </authorList>
    </citation>
    <scope>NUCLEOTIDE SEQUENCE [LARGE SCALE GENOMIC DNA]</scope>
    <source>
        <strain evidence="5">ATCC 29371 / PCC 7437</strain>
    </source>
</reference>
<evidence type="ECO:0000313" key="5">
    <source>
        <dbReference type="Proteomes" id="UP000010473"/>
    </source>
</evidence>
<dbReference type="PATRIC" id="fig|111780.3.peg.4562"/>
<dbReference type="AlphaFoldDB" id="K9Y0P0"/>
<gene>
    <name evidence="4" type="ordered locus">Sta7437_4405</name>
</gene>
<keyword evidence="5" id="KW-1185">Reference proteome</keyword>
<dbReference type="Gene3D" id="3.40.50.2000">
    <property type="entry name" value="Glycogen Phosphorylase B"/>
    <property type="match status" value="2"/>
</dbReference>
<dbReference type="CDD" id="cd03814">
    <property type="entry name" value="GT4-like"/>
    <property type="match status" value="1"/>
</dbReference>
<protein>
    <submittedName>
        <fullName evidence="4">Glycosyl transferase group 1</fullName>
    </submittedName>
</protein>
<dbReference type="InterPro" id="IPR001296">
    <property type="entry name" value="Glyco_trans_1"/>
</dbReference>
<proteinExistence type="predicted"/>
<evidence type="ECO:0000256" key="1">
    <source>
        <dbReference type="SAM" id="Coils"/>
    </source>
</evidence>
<sequence>MRIALFTETFLPKVDGIVTRLRHTIEHLQRNGDQVLVIAPEGGLTEYKGAKVYGVPGVPLPLYPELKLALPPIGTKNVLEKFQPDLIHVVNPAFLGISGIYYAKNLNIPLIASYHTHLPQYLQHYGLGALEGLLWELLKTAHNQAQLNLCTSTAMVEALESRGIERVDLWQRGVDTEMFQPQLKSAQMRSRLSEGNPESPLLLYVGRVSAEKQIDQIKPVLEAIPEARLAIVGNGPQREALEAHFAGTNTYFVGYLQGLELAAAYASADAFIFPSRTETLGLVLLEAMAAGCPVVAANSGGIPDIVTDGVNGYLFEPDDPQGAITATQRLLSAKAEREQLRENARLEAERWGWAAATRQLQTYYRGIVEAQSLPFVA</sequence>
<dbReference type="KEGG" id="scs:Sta7437_4405"/>
<dbReference type="PANTHER" id="PTHR45947:SF3">
    <property type="entry name" value="SULFOQUINOVOSYL TRANSFERASE SQD2"/>
    <property type="match status" value="1"/>
</dbReference>
<evidence type="ECO:0000313" key="4">
    <source>
        <dbReference type="EMBL" id="AFZ37874.1"/>
    </source>
</evidence>
<accession>K9Y0P0</accession>
<dbReference type="HOGENOM" id="CLU_009583_2_0_3"/>
<dbReference type="InterPro" id="IPR050194">
    <property type="entry name" value="Glycosyltransferase_grp1"/>
</dbReference>
<dbReference type="SUPFAM" id="SSF53756">
    <property type="entry name" value="UDP-Glycosyltransferase/glycogen phosphorylase"/>
    <property type="match status" value="1"/>
</dbReference>
<dbReference type="OrthoDB" id="9802525at2"/>
<name>K9Y0P0_STAC7</name>
<evidence type="ECO:0000259" key="3">
    <source>
        <dbReference type="Pfam" id="PF13439"/>
    </source>
</evidence>
<dbReference type="Proteomes" id="UP000010473">
    <property type="component" value="Chromosome"/>
</dbReference>
<dbReference type="RefSeq" id="WP_015195528.1">
    <property type="nucleotide sequence ID" value="NC_019748.1"/>
</dbReference>
<feature type="domain" description="Glycosyltransferase subfamily 4-like N-terminal" evidence="3">
    <location>
        <begin position="14"/>
        <end position="177"/>
    </location>
</feature>
<dbReference type="eggNOG" id="COG0438">
    <property type="taxonomic scope" value="Bacteria"/>
</dbReference>
<dbReference type="GO" id="GO:0016757">
    <property type="term" value="F:glycosyltransferase activity"/>
    <property type="evidence" value="ECO:0007669"/>
    <property type="project" value="InterPro"/>
</dbReference>
<feature type="domain" description="Glycosyl transferase family 1" evidence="2">
    <location>
        <begin position="196"/>
        <end position="345"/>
    </location>
</feature>
<keyword evidence="1" id="KW-0175">Coiled coil</keyword>
<keyword evidence="4" id="KW-0808">Transferase</keyword>
<dbReference type="EMBL" id="CP003653">
    <property type="protein sequence ID" value="AFZ37874.1"/>
    <property type="molecule type" value="Genomic_DNA"/>
</dbReference>
<dbReference type="Pfam" id="PF00534">
    <property type="entry name" value="Glycos_transf_1"/>
    <property type="match status" value="1"/>
</dbReference>
<dbReference type="STRING" id="111780.Sta7437_4405"/>
<dbReference type="InterPro" id="IPR028098">
    <property type="entry name" value="Glyco_trans_4-like_N"/>
</dbReference>
<dbReference type="PANTHER" id="PTHR45947">
    <property type="entry name" value="SULFOQUINOVOSYL TRANSFERASE SQD2"/>
    <property type="match status" value="1"/>
</dbReference>